<comment type="caution">
    <text evidence="1">The sequence shown here is derived from an EMBL/GenBank/DDBJ whole genome shotgun (WGS) entry which is preliminary data.</text>
</comment>
<dbReference type="RefSeq" id="WP_209463642.1">
    <property type="nucleotide sequence ID" value="NZ_CP110224.1"/>
</dbReference>
<gene>
    <name evidence="1" type="ORF">J2Z83_002634</name>
</gene>
<keyword evidence="2" id="KW-1185">Reference proteome</keyword>
<dbReference type="InterPro" id="IPR015064">
    <property type="entry name" value="Sda"/>
</dbReference>
<dbReference type="SUPFAM" id="SSF100985">
    <property type="entry name" value="Sporulation inhibitor Sda"/>
    <property type="match status" value="1"/>
</dbReference>
<dbReference type="Proteomes" id="UP001519345">
    <property type="component" value="Unassembled WGS sequence"/>
</dbReference>
<proteinExistence type="predicted"/>
<organism evidence="1 2">
    <name type="scientific">Virgibacillus natechei</name>
    <dbReference type="NCBI Taxonomy" id="1216297"/>
    <lineage>
        <taxon>Bacteria</taxon>
        <taxon>Bacillati</taxon>
        <taxon>Bacillota</taxon>
        <taxon>Bacilli</taxon>
        <taxon>Bacillales</taxon>
        <taxon>Bacillaceae</taxon>
        <taxon>Virgibacillus</taxon>
    </lineage>
</organism>
<dbReference type="EMBL" id="JAGGKX010000014">
    <property type="protein sequence ID" value="MBP1970513.1"/>
    <property type="molecule type" value="Genomic_DNA"/>
</dbReference>
<accession>A0ABS4IHT3</accession>
<sequence length="45" mass="5241">MNNLSDDLLVEAYHQAKALNLAPDFIRLIKREMEQRSLLLSPIYP</sequence>
<name>A0ABS4IHT3_9BACI</name>
<evidence type="ECO:0000313" key="1">
    <source>
        <dbReference type="EMBL" id="MBP1970513.1"/>
    </source>
</evidence>
<reference evidence="1 2" key="1">
    <citation type="submission" date="2021-03" db="EMBL/GenBank/DDBJ databases">
        <title>Genomic Encyclopedia of Type Strains, Phase IV (KMG-IV): sequencing the most valuable type-strain genomes for metagenomic binning, comparative biology and taxonomic classification.</title>
        <authorList>
            <person name="Goeker M."/>
        </authorList>
    </citation>
    <scope>NUCLEOTIDE SEQUENCE [LARGE SCALE GENOMIC DNA]</scope>
    <source>
        <strain evidence="1 2">DSM 25609</strain>
    </source>
</reference>
<dbReference type="Pfam" id="PF08970">
    <property type="entry name" value="Sda"/>
    <property type="match status" value="1"/>
</dbReference>
<evidence type="ECO:0000313" key="2">
    <source>
        <dbReference type="Proteomes" id="UP001519345"/>
    </source>
</evidence>
<dbReference type="InterPro" id="IPR036916">
    <property type="entry name" value="Sda_sf"/>
</dbReference>
<protein>
    <submittedName>
        <fullName evidence="1">Antitoxin component HigA of HigAB toxin-antitoxin module</fullName>
    </submittedName>
</protein>
<dbReference type="Gene3D" id="1.10.287.1100">
    <property type="entry name" value="Sporulation inhibitor A"/>
    <property type="match status" value="1"/>
</dbReference>